<organism evidence="3 4">
    <name type="scientific">Nocardiopsis eucommiae</name>
    <dbReference type="NCBI Taxonomy" id="2831970"/>
    <lineage>
        <taxon>Bacteria</taxon>
        <taxon>Bacillati</taxon>
        <taxon>Actinomycetota</taxon>
        <taxon>Actinomycetes</taxon>
        <taxon>Streptosporangiales</taxon>
        <taxon>Nocardiopsidaceae</taxon>
        <taxon>Nocardiopsis</taxon>
    </lineage>
</organism>
<evidence type="ECO:0000256" key="2">
    <source>
        <dbReference type="SAM" id="MobiDB-lite"/>
    </source>
</evidence>
<dbReference type="Pfam" id="PF13604">
    <property type="entry name" value="AAA_30"/>
    <property type="match status" value="1"/>
</dbReference>
<feature type="coiled-coil region" evidence="1">
    <location>
        <begin position="519"/>
        <end position="581"/>
    </location>
</feature>
<keyword evidence="3" id="KW-0614">Plasmid</keyword>
<evidence type="ECO:0000313" key="3">
    <source>
        <dbReference type="EMBL" id="QVJ03504.1"/>
    </source>
</evidence>
<proteinExistence type="predicted"/>
<geneLocation type="plasmid" evidence="3 4">
    <name>unnamed2</name>
</geneLocation>
<dbReference type="SUPFAM" id="SSF52540">
    <property type="entry name" value="P-loop containing nucleoside triphosphate hydrolases"/>
    <property type="match status" value="2"/>
</dbReference>
<dbReference type="Proteomes" id="UP000682416">
    <property type="component" value="Plasmid unnamed2"/>
</dbReference>
<evidence type="ECO:0000256" key="1">
    <source>
        <dbReference type="SAM" id="Coils"/>
    </source>
</evidence>
<name>A0A975LCL5_9ACTN</name>
<evidence type="ECO:0000313" key="4">
    <source>
        <dbReference type="Proteomes" id="UP000682416"/>
    </source>
</evidence>
<dbReference type="EMBL" id="CP074403">
    <property type="protein sequence ID" value="QVJ03504.1"/>
    <property type="molecule type" value="Genomic_DNA"/>
</dbReference>
<keyword evidence="1" id="KW-0175">Coiled coil</keyword>
<feature type="region of interest" description="Disordered" evidence="2">
    <location>
        <begin position="605"/>
        <end position="660"/>
    </location>
</feature>
<gene>
    <name evidence="3" type="ORF">KGD82_27910</name>
</gene>
<accession>A0A975LCL5</accession>
<dbReference type="AlphaFoldDB" id="A0A975LCL5"/>
<dbReference type="KEGG" id="nec:KGD82_27910"/>
<protein>
    <submittedName>
        <fullName evidence="3">AAA family ATPase</fullName>
    </submittedName>
</protein>
<dbReference type="Gene3D" id="3.40.50.300">
    <property type="entry name" value="P-loop containing nucleotide triphosphate hydrolases"/>
    <property type="match status" value="2"/>
</dbReference>
<sequence>MSNTARYTTTDVLAAERTISAHAQRRLHTGCAQTPPRAARDILDATERRQGFAFTPSQRHVLERLVEKGHGVDAVIGVAGAGKTTIMSAARQVWQAHGLRVGGASTAAVAAANLHAEAGIPSRTIASLLARLDRGQGLGDIDVLVLDEAAMIDDRALARLLDAANDQHVKVVGIGDPKQLRAVGVGGGFAAIHRHVEGLALDENMRQRVQIDRDALATWREGTDQARFSALTQWVKADRVHAGETTQDTHVAALAQWWKDTEDHPQTLDVIDNVLLLAGRNNDVEELNLRARSLFRYDERLKGRDVTFSLAGGSRIDLAKGDIVRVRANDYRSRRDPSRSDVLNGYRAHVMKVHHRHGALIQWRREGTTTQEWVSPTQIAQGHLSHGYAMTVAAAQGLTAQKAHVYGLGIDGHTLYSAMSRAKLRTDLYLPLNVLEDLEERAERGQARDGTERARRAVLAYAETINETDDKMVSEEPLYGPRRQPTTPEVANDPLGPNASELTQRRQALTDAVGALERVEHAADAVVRAGEEVRALEERASRGRLSLFREGSSRVRERARLDQARQVLEQSRQLLEQERHTARGHAAQAGVTADADTIRSAHGALTRDWDQLWAKATRKDQAETRPGTSARAPKPTARPTPKPTGKPRAETPEPPTPKRS</sequence>
<dbReference type="InterPro" id="IPR027417">
    <property type="entry name" value="P-loop_NTPase"/>
</dbReference>
<feature type="region of interest" description="Disordered" evidence="2">
    <location>
        <begin position="476"/>
        <end position="498"/>
    </location>
</feature>
<keyword evidence="4" id="KW-1185">Reference proteome</keyword>
<dbReference type="Gene3D" id="2.30.30.940">
    <property type="match status" value="1"/>
</dbReference>
<reference evidence="3" key="1">
    <citation type="submission" date="2021-05" db="EMBL/GenBank/DDBJ databases">
        <authorList>
            <person name="Kaiqin L."/>
            <person name="Jian G."/>
        </authorList>
    </citation>
    <scope>NUCLEOTIDE SEQUENCE</scope>
    <source>
        <strain evidence="3">HDS5</strain>
        <plasmid evidence="3">unnamed2</plasmid>
    </source>
</reference>